<gene>
    <name evidence="2" type="ORF">HBR001_LOCUS9196</name>
</gene>
<evidence type="ECO:0000256" key="1">
    <source>
        <dbReference type="SAM" id="MobiDB-lite"/>
    </source>
</evidence>
<dbReference type="EMBL" id="CANTFL010001479">
    <property type="protein sequence ID" value="CAI5742864.1"/>
    <property type="molecule type" value="Genomic_DNA"/>
</dbReference>
<name>A0AAV0V580_HYABA</name>
<accession>A0AAV0V580</accession>
<keyword evidence="3" id="KW-1185">Reference proteome</keyword>
<feature type="region of interest" description="Disordered" evidence="1">
    <location>
        <begin position="192"/>
        <end position="232"/>
    </location>
</feature>
<protein>
    <submittedName>
        <fullName evidence="2">Uncharacterized protein</fullName>
    </submittedName>
</protein>
<dbReference type="Proteomes" id="UP001162031">
    <property type="component" value="Unassembled WGS sequence"/>
</dbReference>
<evidence type="ECO:0000313" key="3">
    <source>
        <dbReference type="Proteomes" id="UP001162031"/>
    </source>
</evidence>
<feature type="compositionally biased region" description="Basic and acidic residues" evidence="1">
    <location>
        <begin position="208"/>
        <end position="217"/>
    </location>
</feature>
<sequence>MRQSNYGGVCTYGLNNQAGYMFERSQSDLRQRRFGRARGITGPSAVKRARDQQDRTSDDLVQERYPPQQQHRPDRRAVLLNGLKRMRVSSPAESPLTSDVDSDMTDEEAATPRTTWRAHKALVPAAAYGTQPARRSLQYATRAVGEQPWHVKQLMATGSGWQDDSCRAMVVFNPYQSAALAAPAARVELVEDSDKLADGGDSTSESSGEDHAVRFEELSSDNDEPVDMDIDD</sequence>
<feature type="compositionally biased region" description="Basic and acidic residues" evidence="1">
    <location>
        <begin position="48"/>
        <end position="62"/>
    </location>
</feature>
<organism evidence="2 3">
    <name type="scientific">Hyaloperonospora brassicae</name>
    <name type="common">Brassica downy mildew</name>
    <name type="synonym">Peronospora brassicae</name>
    <dbReference type="NCBI Taxonomy" id="162125"/>
    <lineage>
        <taxon>Eukaryota</taxon>
        <taxon>Sar</taxon>
        <taxon>Stramenopiles</taxon>
        <taxon>Oomycota</taxon>
        <taxon>Peronosporomycetes</taxon>
        <taxon>Peronosporales</taxon>
        <taxon>Peronosporaceae</taxon>
        <taxon>Hyaloperonospora</taxon>
    </lineage>
</organism>
<feature type="compositionally biased region" description="Acidic residues" evidence="1">
    <location>
        <begin position="100"/>
        <end position="109"/>
    </location>
</feature>
<dbReference type="AlphaFoldDB" id="A0AAV0V580"/>
<evidence type="ECO:0000313" key="2">
    <source>
        <dbReference type="EMBL" id="CAI5742864.1"/>
    </source>
</evidence>
<proteinExistence type="predicted"/>
<feature type="region of interest" description="Disordered" evidence="1">
    <location>
        <begin position="34"/>
        <end position="112"/>
    </location>
</feature>
<feature type="compositionally biased region" description="Acidic residues" evidence="1">
    <location>
        <begin position="218"/>
        <end position="232"/>
    </location>
</feature>
<reference evidence="2" key="1">
    <citation type="submission" date="2022-12" db="EMBL/GenBank/DDBJ databases">
        <authorList>
            <person name="Webb A."/>
        </authorList>
    </citation>
    <scope>NUCLEOTIDE SEQUENCE</scope>
    <source>
        <strain evidence="2">Hp1</strain>
    </source>
</reference>
<comment type="caution">
    <text evidence="2">The sequence shown here is derived from an EMBL/GenBank/DDBJ whole genome shotgun (WGS) entry which is preliminary data.</text>
</comment>